<keyword evidence="2" id="KW-0732">Signal</keyword>
<keyword evidence="4" id="KW-1185">Reference proteome</keyword>
<evidence type="ECO:0000313" key="3">
    <source>
        <dbReference type="EMBL" id="GFM93976.1"/>
    </source>
</evidence>
<feature type="signal peptide" evidence="2">
    <location>
        <begin position="1"/>
        <end position="24"/>
    </location>
</feature>
<accession>A0ABQ1DSL4</accession>
<name>A0ABQ1DSL4_PSECI</name>
<organism evidence="3 4">
    <name type="scientific">Pseudomonas cichorii</name>
    <dbReference type="NCBI Taxonomy" id="36746"/>
    <lineage>
        <taxon>Bacteria</taxon>
        <taxon>Pseudomonadati</taxon>
        <taxon>Pseudomonadota</taxon>
        <taxon>Gammaproteobacteria</taxon>
        <taxon>Pseudomonadales</taxon>
        <taxon>Pseudomonadaceae</taxon>
        <taxon>Pseudomonas</taxon>
    </lineage>
</organism>
<reference evidence="3 4" key="1">
    <citation type="submission" date="2020-05" db="EMBL/GenBank/DDBJ databases">
        <title>Genetic diversity of Pseudomonas cichorii.</title>
        <authorList>
            <person name="Tani S."/>
            <person name="Yagi H."/>
            <person name="Hashimoto S."/>
            <person name="Iiyama K."/>
            <person name="Furuya N."/>
        </authorList>
    </citation>
    <scope>NUCLEOTIDE SEQUENCE [LARGE SCALE GENOMIC DNA]</scope>
    <source>
        <strain evidence="3 4">LMG 2162</strain>
    </source>
</reference>
<evidence type="ECO:0008006" key="5">
    <source>
        <dbReference type="Google" id="ProtNLM"/>
    </source>
</evidence>
<evidence type="ECO:0000256" key="2">
    <source>
        <dbReference type="SAM" id="SignalP"/>
    </source>
</evidence>
<feature type="chain" id="PRO_5046263018" description="Secreted protein" evidence="2">
    <location>
        <begin position="25"/>
        <end position="83"/>
    </location>
</feature>
<evidence type="ECO:0000313" key="4">
    <source>
        <dbReference type="Proteomes" id="UP000614982"/>
    </source>
</evidence>
<evidence type="ECO:0000256" key="1">
    <source>
        <dbReference type="SAM" id="MobiDB-lite"/>
    </source>
</evidence>
<gene>
    <name evidence="3" type="ORF">PSCICP_39480</name>
</gene>
<dbReference type="Proteomes" id="UP000614982">
    <property type="component" value="Unassembled WGS sequence"/>
</dbReference>
<feature type="compositionally biased region" description="Basic and acidic residues" evidence="1">
    <location>
        <begin position="34"/>
        <end position="47"/>
    </location>
</feature>
<comment type="caution">
    <text evidence="3">The sequence shown here is derived from an EMBL/GenBank/DDBJ whole genome shotgun (WGS) entry which is preliminary data.</text>
</comment>
<dbReference type="EMBL" id="BLWA01000013">
    <property type="protein sequence ID" value="GFM93976.1"/>
    <property type="molecule type" value="Genomic_DNA"/>
</dbReference>
<feature type="region of interest" description="Disordered" evidence="1">
    <location>
        <begin position="34"/>
        <end position="83"/>
    </location>
</feature>
<sequence length="83" mass="8770">MTRPLLSVVSVLLLGASSVGPVWADSKAVDTHHSEQAVREQVDKQREQLSGANKIATPVEKGSSALLQAPVDTEDAPAQVQKP</sequence>
<proteinExistence type="predicted"/>
<protein>
    <recommendedName>
        <fullName evidence="5">Secreted protein</fullName>
    </recommendedName>
</protein>